<organism evidence="12 13">
    <name type="scientific">Falsiroseomonas algicola</name>
    <dbReference type="NCBI Taxonomy" id="2716930"/>
    <lineage>
        <taxon>Bacteria</taxon>
        <taxon>Pseudomonadati</taxon>
        <taxon>Pseudomonadota</taxon>
        <taxon>Alphaproteobacteria</taxon>
        <taxon>Acetobacterales</taxon>
        <taxon>Roseomonadaceae</taxon>
        <taxon>Falsiroseomonas</taxon>
    </lineage>
</organism>
<dbReference type="InterPro" id="IPR022644">
    <property type="entry name" value="De-COase2_N"/>
</dbReference>
<evidence type="ECO:0000259" key="11">
    <source>
        <dbReference type="Pfam" id="PF02784"/>
    </source>
</evidence>
<dbReference type="PANTHER" id="PTHR11482:SF6">
    <property type="entry name" value="ORNITHINE DECARBOXYLASE 1-RELATED"/>
    <property type="match status" value="1"/>
</dbReference>
<dbReference type="PROSITE" id="PS00878">
    <property type="entry name" value="ODR_DC_2_1"/>
    <property type="match status" value="1"/>
</dbReference>
<dbReference type="EMBL" id="JAAIKB010000001">
    <property type="protein sequence ID" value="NGM18641.1"/>
    <property type="molecule type" value="Genomic_DNA"/>
</dbReference>
<evidence type="ECO:0000256" key="2">
    <source>
        <dbReference type="ARBA" id="ARBA00008872"/>
    </source>
</evidence>
<dbReference type="PRINTS" id="PR01182">
    <property type="entry name" value="ORNDCRBXLASE"/>
</dbReference>
<keyword evidence="13" id="KW-1185">Reference proteome</keyword>
<dbReference type="PANTHER" id="PTHR11482">
    <property type="entry name" value="ARGININE/DIAMINOPIMELATE/ORNITHINE DECARBOXYLASE"/>
    <property type="match status" value="1"/>
</dbReference>
<feature type="domain" description="Orn/DAP/Arg decarboxylase 2 C-terminal" evidence="10">
    <location>
        <begin position="287"/>
        <end position="365"/>
    </location>
</feature>
<reference evidence="12 13" key="1">
    <citation type="submission" date="2020-02" db="EMBL/GenBank/DDBJ databases">
        <authorList>
            <person name="Kim H.M."/>
            <person name="Jeon C.O."/>
        </authorList>
    </citation>
    <scope>NUCLEOTIDE SEQUENCE [LARGE SCALE GENOMIC DNA]</scope>
    <source>
        <strain evidence="12 13">PeD5</strain>
    </source>
</reference>
<feature type="modified residue" description="N6-(pyridoxal phosphate)lysine" evidence="8">
    <location>
        <position position="66"/>
    </location>
</feature>
<dbReference type="RefSeq" id="WP_164692524.1">
    <property type="nucleotide sequence ID" value="NZ_JAAIKB010000001.1"/>
</dbReference>
<accession>A0A6M1LEL0</accession>
<feature type="active site" description="Proton donor" evidence="8">
    <location>
        <position position="337"/>
    </location>
</feature>
<keyword evidence="4" id="KW-0456">Lyase</keyword>
<dbReference type="InterPro" id="IPR022657">
    <property type="entry name" value="De-COase2_CS"/>
</dbReference>
<dbReference type="PROSITE" id="PS00879">
    <property type="entry name" value="ODR_DC_2_2"/>
    <property type="match status" value="1"/>
</dbReference>
<dbReference type="InterPro" id="IPR022653">
    <property type="entry name" value="De-COase2_pyr-phos_BS"/>
</dbReference>
<gene>
    <name evidence="12" type="ORF">G3576_01355</name>
</gene>
<feature type="domain" description="Orn/DAP/Arg decarboxylase 2 N-terminal" evidence="11">
    <location>
        <begin position="45"/>
        <end position="278"/>
    </location>
</feature>
<keyword evidence="3 8" id="KW-0663">Pyridoxal phosphate</keyword>
<dbReference type="Proteomes" id="UP000475385">
    <property type="component" value="Unassembled WGS sequence"/>
</dbReference>
<dbReference type="SUPFAM" id="SSF51419">
    <property type="entry name" value="PLP-binding barrel"/>
    <property type="match status" value="1"/>
</dbReference>
<protein>
    <recommendedName>
        <fullName evidence="6">ornithine decarboxylase</fullName>
        <ecNumber evidence="6">4.1.1.17</ecNumber>
    </recommendedName>
</protein>
<dbReference type="InterPro" id="IPR022643">
    <property type="entry name" value="De-COase2_C"/>
</dbReference>
<dbReference type="InterPro" id="IPR009006">
    <property type="entry name" value="Ala_racemase/Decarboxylase_C"/>
</dbReference>
<dbReference type="AlphaFoldDB" id="A0A6M1LEL0"/>
<dbReference type="InterPro" id="IPR002433">
    <property type="entry name" value="Orn_de-COase"/>
</dbReference>
<comment type="catalytic activity">
    <reaction evidence="7">
        <text>L-ornithine + H(+) = putrescine + CO2</text>
        <dbReference type="Rhea" id="RHEA:22964"/>
        <dbReference type="ChEBI" id="CHEBI:15378"/>
        <dbReference type="ChEBI" id="CHEBI:16526"/>
        <dbReference type="ChEBI" id="CHEBI:46911"/>
        <dbReference type="ChEBI" id="CHEBI:326268"/>
        <dbReference type="EC" id="4.1.1.17"/>
    </reaction>
</comment>
<proteinExistence type="inferred from homology"/>
<evidence type="ECO:0000256" key="3">
    <source>
        <dbReference type="ARBA" id="ARBA00022898"/>
    </source>
</evidence>
<evidence type="ECO:0000259" key="10">
    <source>
        <dbReference type="Pfam" id="PF00278"/>
    </source>
</evidence>
<dbReference type="CDD" id="cd00622">
    <property type="entry name" value="PLPDE_III_ODC"/>
    <property type="match status" value="1"/>
</dbReference>
<dbReference type="GO" id="GO:0005737">
    <property type="term" value="C:cytoplasm"/>
    <property type="evidence" value="ECO:0007669"/>
    <property type="project" value="TreeGrafter"/>
</dbReference>
<dbReference type="InterPro" id="IPR029066">
    <property type="entry name" value="PLP-binding_barrel"/>
</dbReference>
<dbReference type="SUPFAM" id="SSF50621">
    <property type="entry name" value="Alanine racemase C-terminal domain-like"/>
    <property type="match status" value="1"/>
</dbReference>
<evidence type="ECO:0000256" key="6">
    <source>
        <dbReference type="ARBA" id="ARBA00034138"/>
    </source>
</evidence>
<dbReference type="PRINTS" id="PR01179">
    <property type="entry name" value="ODADCRBXLASE"/>
</dbReference>
<dbReference type="EC" id="4.1.1.17" evidence="6"/>
<dbReference type="Gene3D" id="3.20.20.10">
    <property type="entry name" value="Alanine racemase"/>
    <property type="match status" value="1"/>
</dbReference>
<dbReference type="GO" id="GO:0004586">
    <property type="term" value="F:ornithine decarboxylase activity"/>
    <property type="evidence" value="ECO:0007669"/>
    <property type="project" value="UniProtKB-EC"/>
</dbReference>
<comment type="cofactor">
    <cofactor evidence="1 8">
        <name>pyridoxal 5'-phosphate</name>
        <dbReference type="ChEBI" id="CHEBI:597326"/>
    </cofactor>
</comment>
<comment type="similarity">
    <text evidence="2 9">Belongs to the Orn/Lys/Arg decarboxylase class-II family.</text>
</comment>
<evidence type="ECO:0000256" key="8">
    <source>
        <dbReference type="PIRSR" id="PIRSR600183-50"/>
    </source>
</evidence>
<evidence type="ECO:0000256" key="7">
    <source>
        <dbReference type="ARBA" id="ARBA00049127"/>
    </source>
</evidence>
<comment type="caution">
    <text evidence="12">The sequence shown here is derived from an EMBL/GenBank/DDBJ whole genome shotgun (WGS) entry which is preliminary data.</text>
</comment>
<sequence>MTEFRFRGAVAPLRRPAAPALPRTVDGVVAALRPEEPLHCLRPAQVAATASAFLAAFPGTTMYAVKCNPEPGMLRALWAGGVRHFDCASAAEVRLVRSMFPDAAIHFMHPVKARSAIREAHAQHGVRDFVVDSAAELAKVLAETGNAADLGIIVRLALPKGEAVMDLSGKFGAEPAVAVELLRAARPVAARLGVSFHVGSQCLEPGAYARAIALAAQVIREAGVKVEVLDVGGGFPVAYPDILPPPLSAFMAAIRDAFQAAALPGVQLWAEPGRALVAGGASVVLQVQARRGGELFVNDGVYGALSDAGVPGFRFPVRLLRASGAASVPFAFQGPTCDSADRMAGPFLLPADVQEGDWIEVGQLGAYGGCLRTAFNGFDRAGMVDVIDPPLLDTPGYFMPAVAA</sequence>
<evidence type="ECO:0000256" key="4">
    <source>
        <dbReference type="ARBA" id="ARBA00023239"/>
    </source>
</evidence>
<dbReference type="Pfam" id="PF00278">
    <property type="entry name" value="Orn_DAP_Arg_deC"/>
    <property type="match status" value="1"/>
</dbReference>
<dbReference type="GO" id="GO:0033387">
    <property type="term" value="P:putrescine biosynthetic process from arginine, via ornithine"/>
    <property type="evidence" value="ECO:0007669"/>
    <property type="project" value="TreeGrafter"/>
</dbReference>
<evidence type="ECO:0000256" key="9">
    <source>
        <dbReference type="RuleBase" id="RU003737"/>
    </source>
</evidence>
<evidence type="ECO:0000256" key="1">
    <source>
        <dbReference type="ARBA" id="ARBA00001933"/>
    </source>
</evidence>
<comment type="pathway">
    <text evidence="5">Amine and polyamine biosynthesis; putrescine biosynthesis via L-ornithine pathway; putrescine from L-ornithine: step 1/1.</text>
</comment>
<name>A0A6M1LEL0_9PROT</name>
<dbReference type="InterPro" id="IPR000183">
    <property type="entry name" value="Orn/DAP/Arg_de-COase"/>
</dbReference>
<evidence type="ECO:0000313" key="13">
    <source>
        <dbReference type="Proteomes" id="UP000475385"/>
    </source>
</evidence>
<reference evidence="12 13" key="2">
    <citation type="submission" date="2020-03" db="EMBL/GenBank/DDBJ databases">
        <title>Roseomonas stagni sp. nov., isolated from pond water in Japan.</title>
        <authorList>
            <person name="Furuhata K."/>
            <person name="Miyamoto H."/>
            <person name="Goto K."/>
        </authorList>
    </citation>
    <scope>NUCLEOTIDE SEQUENCE [LARGE SCALE GENOMIC DNA]</scope>
    <source>
        <strain evidence="12 13">PeD5</strain>
    </source>
</reference>
<evidence type="ECO:0000313" key="12">
    <source>
        <dbReference type="EMBL" id="NGM18641.1"/>
    </source>
</evidence>
<dbReference type="Pfam" id="PF02784">
    <property type="entry name" value="Orn_Arg_deC_N"/>
    <property type="match status" value="1"/>
</dbReference>
<dbReference type="FunFam" id="3.20.20.10:FF:000008">
    <property type="entry name" value="Ornithine decarboxylase"/>
    <property type="match status" value="1"/>
</dbReference>
<evidence type="ECO:0000256" key="5">
    <source>
        <dbReference type="ARBA" id="ARBA00034115"/>
    </source>
</evidence>
<dbReference type="Gene3D" id="2.40.37.10">
    <property type="entry name" value="Lyase, Ornithine Decarboxylase, Chain A, domain 1"/>
    <property type="match status" value="1"/>
</dbReference>